<dbReference type="EMBL" id="MFGJ01000006">
    <property type="protein sequence ID" value="OGF32268.1"/>
    <property type="molecule type" value="Genomic_DNA"/>
</dbReference>
<name>A0A1F5SZZ7_9BACT</name>
<keyword evidence="7 9" id="KW-0808">Transferase</keyword>
<comment type="pathway">
    <text evidence="9">Amino-acid biosynthesis; glycine biosynthesis; glycine from L-serine: step 1/1.</text>
</comment>
<dbReference type="PROSITE" id="PS00096">
    <property type="entry name" value="SHMT"/>
    <property type="match status" value="1"/>
</dbReference>
<feature type="site" description="Plays an important role in substrate specificity" evidence="9">
    <location>
        <position position="226"/>
    </location>
</feature>
<keyword evidence="12" id="KW-0489">Methyltransferase</keyword>
<keyword evidence="6 9" id="KW-0554">One-carbon metabolism</keyword>
<dbReference type="InterPro" id="IPR001085">
    <property type="entry name" value="Ser_HO-MeTrfase"/>
</dbReference>
<dbReference type="UniPathway" id="UPA00193"/>
<evidence type="ECO:0000256" key="10">
    <source>
        <dbReference type="PIRSR" id="PIRSR000412-50"/>
    </source>
</evidence>
<dbReference type="SUPFAM" id="SSF53383">
    <property type="entry name" value="PLP-dependent transferases"/>
    <property type="match status" value="1"/>
</dbReference>
<comment type="subunit">
    <text evidence="4 9">Homodimer.</text>
</comment>
<feature type="modified residue" description="N6-(pyridoxal phosphate)lysine" evidence="9 10">
    <location>
        <position position="227"/>
    </location>
</feature>
<dbReference type="InterPro" id="IPR015421">
    <property type="entry name" value="PyrdxlP-dep_Trfase_major"/>
</dbReference>
<dbReference type="NCBIfam" id="NF000586">
    <property type="entry name" value="PRK00011.1"/>
    <property type="match status" value="1"/>
</dbReference>
<dbReference type="Proteomes" id="UP000179001">
    <property type="component" value="Unassembled WGS sequence"/>
</dbReference>
<dbReference type="CDD" id="cd00378">
    <property type="entry name" value="SHMT"/>
    <property type="match status" value="1"/>
</dbReference>
<comment type="caution">
    <text evidence="12">The sequence shown here is derived from an EMBL/GenBank/DDBJ whole genome shotgun (WGS) entry which is preliminary data.</text>
</comment>
<dbReference type="InterPro" id="IPR049943">
    <property type="entry name" value="Ser_HO-MeTrfase-like"/>
</dbReference>
<dbReference type="GO" id="GO:0032259">
    <property type="term" value="P:methylation"/>
    <property type="evidence" value="ECO:0007669"/>
    <property type="project" value="UniProtKB-KW"/>
</dbReference>
<feature type="binding site" evidence="9">
    <location>
        <position position="119"/>
    </location>
    <ligand>
        <name>(6S)-5,6,7,8-tetrahydrofolate</name>
        <dbReference type="ChEBI" id="CHEBI:57453"/>
    </ligand>
</feature>
<evidence type="ECO:0000256" key="5">
    <source>
        <dbReference type="ARBA" id="ARBA00022490"/>
    </source>
</evidence>
<evidence type="ECO:0000256" key="9">
    <source>
        <dbReference type="HAMAP-Rule" id="MF_00051"/>
    </source>
</evidence>
<keyword evidence="8 9" id="KW-0663">Pyridoxal phosphate</keyword>
<dbReference type="STRING" id="1798002.A2478_03000"/>
<comment type="subcellular location">
    <subcellularLocation>
        <location evidence="2 9">Cytoplasm</location>
    </subcellularLocation>
</comment>
<dbReference type="AlphaFoldDB" id="A0A1F5SZZ7"/>
<evidence type="ECO:0000256" key="7">
    <source>
        <dbReference type="ARBA" id="ARBA00022679"/>
    </source>
</evidence>
<accession>A0A1F5SZZ7</accession>
<gene>
    <name evidence="9" type="primary">glyA</name>
    <name evidence="12" type="ORF">A2478_03000</name>
</gene>
<dbReference type="InterPro" id="IPR015422">
    <property type="entry name" value="PyrdxlP-dep_Trfase_small"/>
</dbReference>
<evidence type="ECO:0000256" key="6">
    <source>
        <dbReference type="ARBA" id="ARBA00022563"/>
    </source>
</evidence>
<dbReference type="HAMAP" id="MF_00051">
    <property type="entry name" value="SHMT"/>
    <property type="match status" value="1"/>
</dbReference>
<dbReference type="PANTHER" id="PTHR11680">
    <property type="entry name" value="SERINE HYDROXYMETHYLTRANSFERASE"/>
    <property type="match status" value="1"/>
</dbReference>
<dbReference type="GO" id="GO:0035999">
    <property type="term" value="P:tetrahydrofolate interconversion"/>
    <property type="evidence" value="ECO:0007669"/>
    <property type="project" value="UniProtKB-UniRule"/>
</dbReference>
<evidence type="ECO:0000256" key="2">
    <source>
        <dbReference type="ARBA" id="ARBA00004496"/>
    </source>
</evidence>
<dbReference type="UniPathway" id="UPA00288">
    <property type="reaction ID" value="UER01023"/>
</dbReference>
<keyword evidence="5 9" id="KW-0963">Cytoplasm</keyword>
<organism evidence="12 13">
    <name type="scientific">Candidatus Falkowbacteria bacterium RIFOXYC2_FULL_36_12</name>
    <dbReference type="NCBI Taxonomy" id="1798002"/>
    <lineage>
        <taxon>Bacteria</taxon>
        <taxon>Candidatus Falkowiibacteriota</taxon>
    </lineage>
</organism>
<feature type="binding site" evidence="9">
    <location>
        <begin position="123"/>
        <end position="125"/>
    </location>
    <ligand>
        <name>(6S)-5,6,7,8-tetrahydrofolate</name>
        <dbReference type="ChEBI" id="CHEBI:57453"/>
    </ligand>
</feature>
<proteinExistence type="inferred from homology"/>
<evidence type="ECO:0000256" key="1">
    <source>
        <dbReference type="ARBA" id="ARBA00001933"/>
    </source>
</evidence>
<comment type="catalytic activity">
    <reaction evidence="9">
        <text>(6R)-5,10-methylene-5,6,7,8-tetrahydrofolate + glycine + H2O = (6S)-5,6,7,8-tetrahydrofolate + L-serine</text>
        <dbReference type="Rhea" id="RHEA:15481"/>
        <dbReference type="ChEBI" id="CHEBI:15377"/>
        <dbReference type="ChEBI" id="CHEBI:15636"/>
        <dbReference type="ChEBI" id="CHEBI:33384"/>
        <dbReference type="ChEBI" id="CHEBI:57305"/>
        <dbReference type="ChEBI" id="CHEBI:57453"/>
        <dbReference type="EC" id="2.1.2.1"/>
    </reaction>
</comment>
<dbReference type="GO" id="GO:0004372">
    <property type="term" value="F:glycine hydroxymethyltransferase activity"/>
    <property type="evidence" value="ECO:0007669"/>
    <property type="project" value="UniProtKB-UniRule"/>
</dbReference>
<feature type="domain" description="Serine hydroxymethyltransferase-like" evidence="11">
    <location>
        <begin position="7"/>
        <end position="381"/>
    </location>
</feature>
<dbReference type="Gene3D" id="3.40.640.10">
    <property type="entry name" value="Type I PLP-dependent aspartate aminotransferase-like (Major domain)"/>
    <property type="match status" value="1"/>
</dbReference>
<dbReference type="GO" id="GO:0005829">
    <property type="term" value="C:cytosol"/>
    <property type="evidence" value="ECO:0007669"/>
    <property type="project" value="TreeGrafter"/>
</dbReference>
<reference evidence="12 13" key="1">
    <citation type="journal article" date="2016" name="Nat. Commun.">
        <title>Thousands of microbial genomes shed light on interconnected biogeochemical processes in an aquifer system.</title>
        <authorList>
            <person name="Anantharaman K."/>
            <person name="Brown C.T."/>
            <person name="Hug L.A."/>
            <person name="Sharon I."/>
            <person name="Castelle C.J."/>
            <person name="Probst A.J."/>
            <person name="Thomas B.C."/>
            <person name="Singh A."/>
            <person name="Wilkins M.J."/>
            <person name="Karaoz U."/>
            <person name="Brodie E.L."/>
            <person name="Williams K.H."/>
            <person name="Hubbard S.S."/>
            <person name="Banfield J.F."/>
        </authorList>
    </citation>
    <scope>NUCLEOTIDE SEQUENCE [LARGE SCALE GENOMIC DNA]</scope>
</reference>
<evidence type="ECO:0000259" key="11">
    <source>
        <dbReference type="Pfam" id="PF00464"/>
    </source>
</evidence>
<dbReference type="GO" id="GO:0030170">
    <property type="term" value="F:pyridoxal phosphate binding"/>
    <property type="evidence" value="ECO:0007669"/>
    <property type="project" value="UniProtKB-UniRule"/>
</dbReference>
<dbReference type="EC" id="2.1.2.1" evidence="9"/>
<comment type="cofactor">
    <cofactor evidence="1 9 10">
        <name>pyridoxal 5'-phosphate</name>
        <dbReference type="ChEBI" id="CHEBI:597326"/>
    </cofactor>
</comment>
<dbReference type="FunFam" id="3.40.640.10:FF:000001">
    <property type="entry name" value="Serine hydroxymethyltransferase"/>
    <property type="match status" value="1"/>
</dbReference>
<protein>
    <recommendedName>
        <fullName evidence="9">Serine hydroxymethyltransferase</fullName>
        <shortName evidence="9">SHMT</shortName>
        <shortName evidence="9">Serine methylase</shortName>
        <ecNumber evidence="9">2.1.2.1</ecNumber>
    </recommendedName>
</protein>
<dbReference type="InterPro" id="IPR019798">
    <property type="entry name" value="Ser_HO-MeTrfase_PLP_BS"/>
</dbReference>
<comment type="similarity">
    <text evidence="3 9">Belongs to the SHMT family.</text>
</comment>
<comment type="function">
    <text evidence="9">Catalyzes the reversible interconversion of serine and glycine with tetrahydrofolate (THF) serving as the one-carbon carrier. This reaction serves as the major source of one-carbon groups required for the biosynthesis of purines, thymidylate, methionine, and other important biomolecules. Also exhibits THF-independent aldolase activity toward beta-hydroxyamino acids, producing glycine and aldehydes, via a retro-aldol mechanism.</text>
</comment>
<comment type="pathway">
    <text evidence="9">One-carbon metabolism; tetrahydrofolate interconversion.</text>
</comment>
<sequence>MKKNNLKIMDTQIQQLIKKELERQENDLEMIPSENFVSLDVLKALGSVLTNKYSEGYPGARYYGGNEIIDQVEQLAIDRAKQLFDAEHVNVQPLSGAPANIAVYFALLEPGDTILGMDLGHGGHLTHGHPVTHMSKIFNFIRYKTNAEGDIDFDNLRQMAIEHKPKLILAGFSAYSRHLDYKKFKAIADEVGAYTMADIAHIAGLIAGKQLENPVPIFDVVTTTTHKTLRGPRGAMIMCKQALAKKIDKAVFPGLQGGPHENNIAAKAIAFAEALQPEFQDYCKQILLNAKALEKKFKEKNYSICFGTTDNHLLLIDLTNKNITGKQAQSALDLAGITINKNAIPDDPRGPMDPSGIRLGTPALTTRGMKQPEMEYIVDLIDEALTNHENNDKLAEIRAKVHKLTAKFPLYPSLKQE</sequence>
<dbReference type="Pfam" id="PF00464">
    <property type="entry name" value="SHMT"/>
    <property type="match status" value="1"/>
</dbReference>
<evidence type="ECO:0000313" key="12">
    <source>
        <dbReference type="EMBL" id="OGF32268.1"/>
    </source>
</evidence>
<comment type="caution">
    <text evidence="9">Lacks conserved residue(s) required for the propagation of feature annotation.</text>
</comment>
<dbReference type="PIRSF" id="PIRSF000412">
    <property type="entry name" value="SHMT"/>
    <property type="match status" value="1"/>
</dbReference>
<dbReference type="PANTHER" id="PTHR11680:SF35">
    <property type="entry name" value="SERINE HYDROXYMETHYLTRANSFERASE 1"/>
    <property type="match status" value="1"/>
</dbReference>
<evidence type="ECO:0000256" key="8">
    <source>
        <dbReference type="ARBA" id="ARBA00022898"/>
    </source>
</evidence>
<evidence type="ECO:0000313" key="13">
    <source>
        <dbReference type="Proteomes" id="UP000179001"/>
    </source>
</evidence>
<evidence type="ECO:0000256" key="3">
    <source>
        <dbReference type="ARBA" id="ARBA00006376"/>
    </source>
</evidence>
<dbReference type="GO" id="GO:0019264">
    <property type="term" value="P:glycine biosynthetic process from serine"/>
    <property type="evidence" value="ECO:0007669"/>
    <property type="project" value="UniProtKB-UniRule"/>
</dbReference>
<keyword evidence="9" id="KW-0028">Amino-acid biosynthesis</keyword>
<dbReference type="GO" id="GO:0008168">
    <property type="term" value="F:methyltransferase activity"/>
    <property type="evidence" value="ECO:0007669"/>
    <property type="project" value="UniProtKB-KW"/>
</dbReference>
<dbReference type="InterPro" id="IPR015424">
    <property type="entry name" value="PyrdxlP-dep_Trfase"/>
</dbReference>
<evidence type="ECO:0000256" key="4">
    <source>
        <dbReference type="ARBA" id="ARBA00011738"/>
    </source>
</evidence>
<dbReference type="Gene3D" id="3.90.1150.10">
    <property type="entry name" value="Aspartate Aminotransferase, domain 1"/>
    <property type="match status" value="1"/>
</dbReference>
<dbReference type="InterPro" id="IPR039429">
    <property type="entry name" value="SHMT-like_dom"/>
</dbReference>